<sequence>MNVISKVRAVERLYKVLEKDIQELRTQTGINCVENCIKCCTTSHIMATALEFYPMAYHLYQTGEADNFLEKIAQINNSGICPALSYFNTENTRQGCTQYPYRGLICRLFTYNYSTDKYGVRKLAACKTIRLAQAEELEKANHLLKLKPIGPRATDFYSRLQVIDFNEAQRLYPIGDAIRIAIEAIITNQHYRGNRAM</sequence>
<proteinExistence type="predicted"/>
<evidence type="ECO:0000313" key="2">
    <source>
        <dbReference type="Proteomes" id="UP000428260"/>
    </source>
</evidence>
<dbReference type="AlphaFoldDB" id="A0A6I6JWH6"/>
<dbReference type="Pfam" id="PF03692">
    <property type="entry name" value="CxxCxxCC"/>
    <property type="match status" value="1"/>
</dbReference>
<organism evidence="1 2">
    <name type="scientific">Maribellus comscasis</name>
    <dbReference type="NCBI Taxonomy" id="2681766"/>
    <lineage>
        <taxon>Bacteria</taxon>
        <taxon>Pseudomonadati</taxon>
        <taxon>Bacteroidota</taxon>
        <taxon>Bacteroidia</taxon>
        <taxon>Marinilabiliales</taxon>
        <taxon>Prolixibacteraceae</taxon>
        <taxon>Maribellus</taxon>
    </lineage>
</organism>
<protein>
    <submittedName>
        <fullName evidence="1">YkgJ family cysteine cluster protein</fullName>
    </submittedName>
</protein>
<dbReference type="KEGG" id="mcos:GM418_28590"/>
<reference evidence="1 2" key="1">
    <citation type="submission" date="2019-11" db="EMBL/GenBank/DDBJ databases">
        <authorList>
            <person name="Zheng R.K."/>
            <person name="Sun C.M."/>
        </authorList>
    </citation>
    <scope>NUCLEOTIDE SEQUENCE [LARGE SCALE GENOMIC DNA]</scope>
    <source>
        <strain evidence="1 2">WC007</strain>
    </source>
</reference>
<gene>
    <name evidence="1" type="ORF">GM418_28590</name>
</gene>
<dbReference type="InterPro" id="IPR005358">
    <property type="entry name" value="Puta_zinc/iron-chelating_dom"/>
</dbReference>
<keyword evidence="2" id="KW-1185">Reference proteome</keyword>
<accession>A0A6I6JWH6</accession>
<dbReference type="Proteomes" id="UP000428260">
    <property type="component" value="Chromosome"/>
</dbReference>
<dbReference type="RefSeq" id="WP_158871415.1">
    <property type="nucleotide sequence ID" value="NZ_CP046401.1"/>
</dbReference>
<name>A0A6I6JWH6_9BACT</name>
<evidence type="ECO:0000313" key="1">
    <source>
        <dbReference type="EMBL" id="QGY47486.1"/>
    </source>
</evidence>
<dbReference type="EMBL" id="CP046401">
    <property type="protein sequence ID" value="QGY47486.1"/>
    <property type="molecule type" value="Genomic_DNA"/>
</dbReference>